<feature type="domain" description="Homeobox" evidence="10">
    <location>
        <begin position="467"/>
        <end position="527"/>
    </location>
</feature>
<dbReference type="EMBL" id="CAXLJL010000401">
    <property type="protein sequence ID" value="CAL5137533.1"/>
    <property type="molecule type" value="Genomic_DNA"/>
</dbReference>
<keyword evidence="4 7" id="KW-0238">DNA-binding</keyword>
<dbReference type="FunFam" id="1.10.10.60:FF:000057">
    <property type="entry name" value="Short stature homeobox 2"/>
    <property type="match status" value="1"/>
</dbReference>
<dbReference type="GO" id="GO:0003677">
    <property type="term" value="F:DNA binding"/>
    <property type="evidence" value="ECO:0007669"/>
    <property type="project" value="UniProtKB-UniRule"/>
</dbReference>
<evidence type="ECO:0000256" key="2">
    <source>
        <dbReference type="ARBA" id="ARBA00006503"/>
    </source>
</evidence>
<dbReference type="AlphaFoldDB" id="A0AAV2TRE1"/>
<dbReference type="SUPFAM" id="SSF46689">
    <property type="entry name" value="Homeodomain-like"/>
    <property type="match status" value="1"/>
</dbReference>
<evidence type="ECO:0000256" key="9">
    <source>
        <dbReference type="SAM" id="MobiDB-lite"/>
    </source>
</evidence>
<comment type="caution">
    <text evidence="11">The sequence shown here is derived from an EMBL/GenBank/DDBJ whole genome shotgun (WGS) entry which is preliminary data.</text>
</comment>
<evidence type="ECO:0000313" key="12">
    <source>
        <dbReference type="Proteomes" id="UP001497525"/>
    </source>
</evidence>
<feature type="compositionally biased region" description="Polar residues" evidence="9">
    <location>
        <begin position="305"/>
        <end position="317"/>
    </location>
</feature>
<accession>A0AAV2TRE1</accession>
<keyword evidence="3" id="KW-0217">Developmental protein</keyword>
<dbReference type="Proteomes" id="UP001497525">
    <property type="component" value="Unassembled WGS sequence"/>
</dbReference>
<feature type="compositionally biased region" description="Low complexity" evidence="9">
    <location>
        <begin position="44"/>
        <end position="61"/>
    </location>
</feature>
<evidence type="ECO:0000256" key="7">
    <source>
        <dbReference type="PROSITE-ProRule" id="PRU00108"/>
    </source>
</evidence>
<proteinExistence type="inferred from homology"/>
<dbReference type="InterPro" id="IPR000047">
    <property type="entry name" value="HTH_motif"/>
</dbReference>
<feature type="compositionally biased region" description="Polar residues" evidence="9">
    <location>
        <begin position="429"/>
        <end position="445"/>
    </location>
</feature>
<dbReference type="PROSITE" id="PS00027">
    <property type="entry name" value="HOMEOBOX_1"/>
    <property type="match status" value="1"/>
</dbReference>
<evidence type="ECO:0000256" key="1">
    <source>
        <dbReference type="ARBA" id="ARBA00004123"/>
    </source>
</evidence>
<feature type="compositionally biased region" description="Polar residues" evidence="9">
    <location>
        <begin position="326"/>
        <end position="336"/>
    </location>
</feature>
<name>A0AAV2TRE1_CALDB</name>
<feature type="DNA-binding region" description="Homeobox" evidence="7">
    <location>
        <begin position="469"/>
        <end position="528"/>
    </location>
</feature>
<dbReference type="PANTHER" id="PTHR46770:SF1">
    <property type="entry name" value="HOMEOBOX PROTEIN ORTHOPEDIA"/>
    <property type="match status" value="1"/>
</dbReference>
<feature type="compositionally biased region" description="Polar residues" evidence="9">
    <location>
        <begin position="69"/>
        <end position="79"/>
    </location>
</feature>
<evidence type="ECO:0000256" key="3">
    <source>
        <dbReference type="ARBA" id="ARBA00022473"/>
    </source>
</evidence>
<dbReference type="InterPro" id="IPR009057">
    <property type="entry name" value="Homeodomain-like_sf"/>
</dbReference>
<evidence type="ECO:0000256" key="8">
    <source>
        <dbReference type="RuleBase" id="RU000682"/>
    </source>
</evidence>
<dbReference type="InterPro" id="IPR017970">
    <property type="entry name" value="Homeobox_CS"/>
</dbReference>
<protein>
    <recommendedName>
        <fullName evidence="10">Homeobox domain-containing protein</fullName>
    </recommendedName>
</protein>
<keyword evidence="6 7" id="KW-0539">Nucleus</keyword>
<feature type="region of interest" description="Disordered" evidence="9">
    <location>
        <begin position="418"/>
        <end position="445"/>
    </location>
</feature>
<comment type="similarity">
    <text evidence="2">Belongs to the paired homeobox family. Bicoid subfamily.</text>
</comment>
<dbReference type="GO" id="GO:0000981">
    <property type="term" value="F:DNA-binding transcription factor activity, RNA polymerase II-specific"/>
    <property type="evidence" value="ECO:0007669"/>
    <property type="project" value="InterPro"/>
</dbReference>
<dbReference type="SMART" id="SM00389">
    <property type="entry name" value="HOX"/>
    <property type="match status" value="1"/>
</dbReference>
<dbReference type="CDD" id="cd00086">
    <property type="entry name" value="homeodomain"/>
    <property type="match status" value="1"/>
</dbReference>
<feature type="region of interest" description="Disordered" evidence="9">
    <location>
        <begin position="285"/>
        <end position="347"/>
    </location>
</feature>
<evidence type="ECO:0000256" key="4">
    <source>
        <dbReference type="ARBA" id="ARBA00023125"/>
    </source>
</evidence>
<evidence type="ECO:0000259" key="10">
    <source>
        <dbReference type="PROSITE" id="PS50071"/>
    </source>
</evidence>
<evidence type="ECO:0000256" key="6">
    <source>
        <dbReference type="ARBA" id="ARBA00023242"/>
    </source>
</evidence>
<dbReference type="PRINTS" id="PR00031">
    <property type="entry name" value="HTHREPRESSR"/>
</dbReference>
<sequence length="835" mass="92900">MATELHSPVSINCKYSITDFNLLESGDRTTVEEHARQSVVRFGSPETSSSFESVSNSSDSNEMFRSKTADQTSLSTNELTNSISPQHIRGSAMLQKTSARDAGNYMLTSDRHFTDECLHAKSSRMNPENFPYTSVTSLKHPLDVEKQGDGFFNMKPQLNTNLLSFSQPLNGPILSDTTPFQTAYHSSCIGPWNFSNLQNRFSLNVESRIHCMSNSPKNRVEETNERHENSVNHDHPSALTTQQSRSWSPLFHNNITSSESIHSQTHPNCAPHAQLNLIHAVPDSLTDSTEVPEDEACDENERGNDNITDNSFRTAATSHFEDRASMVTTPDSSQDAASGKHDMDSQGGLVQHTHHAEYHIGSANGRNEINGPLKRNNPEAFELNHLPTENLDKPYAPAYTGALEIGTPANRLGYHQPFGYGAYPRDDSSPASSNSTTTGEMQVSDIQKVSEAKSAAAAVAAAVVACAKQKRHRTRFTPIQLTELERAFSKTHYPDIFMREELALRIGLTESRVQVWFQNRRAKWKKRKKTNNSALRTSSALHSLSRVYNDLNGGLVDHHNPSSLQTDHTRPPENEICGVGVNFCTRMGSSNNPTDLIRKSGFDQAPFDPYPFTSNPTSNDLTANHLLLGHHYLNSHRFQNPYESLQQQLQRNSALDARSPQNPLERVQTPQSHFEQFIQNKLQSRDSHSSRYLPSMGCQPQPFMSPFTDPNLHTIQGWQKHIDSILTEQLNSTDESPLPLKSLSSGQCLRSDTPANPHLELDAVQNSPFAATMQPDPRTDRKCDVSLNPQAYDFRPNPAATIFSLGSPVAGLSDHVTSWMSSHPQTQHPGPFSIT</sequence>
<dbReference type="GO" id="GO:0030182">
    <property type="term" value="P:neuron differentiation"/>
    <property type="evidence" value="ECO:0007669"/>
    <property type="project" value="TreeGrafter"/>
</dbReference>
<feature type="compositionally biased region" description="Basic and acidic residues" evidence="9">
    <location>
        <begin position="218"/>
        <end position="236"/>
    </location>
</feature>
<dbReference type="InterPro" id="IPR001356">
    <property type="entry name" value="HD"/>
</dbReference>
<keyword evidence="5 7" id="KW-0371">Homeobox</keyword>
<feature type="region of interest" description="Disordered" evidence="9">
    <location>
        <begin position="215"/>
        <end position="245"/>
    </location>
</feature>
<dbReference type="PANTHER" id="PTHR46770">
    <property type="entry name" value="HOMEOBOX PROTEIN ORTHOPEDIA"/>
    <property type="match status" value="1"/>
</dbReference>
<organism evidence="11 12">
    <name type="scientific">Calicophoron daubneyi</name>
    <name type="common">Rumen fluke</name>
    <name type="synonym">Paramphistomum daubneyi</name>
    <dbReference type="NCBI Taxonomy" id="300641"/>
    <lineage>
        <taxon>Eukaryota</taxon>
        <taxon>Metazoa</taxon>
        <taxon>Spiralia</taxon>
        <taxon>Lophotrochozoa</taxon>
        <taxon>Platyhelminthes</taxon>
        <taxon>Trematoda</taxon>
        <taxon>Digenea</taxon>
        <taxon>Plagiorchiida</taxon>
        <taxon>Pronocephalata</taxon>
        <taxon>Paramphistomoidea</taxon>
        <taxon>Paramphistomidae</taxon>
        <taxon>Calicophoron</taxon>
    </lineage>
</organism>
<comment type="subcellular location">
    <subcellularLocation>
        <location evidence="1 7 8">Nucleus</location>
    </subcellularLocation>
</comment>
<evidence type="ECO:0000256" key="5">
    <source>
        <dbReference type="ARBA" id="ARBA00023155"/>
    </source>
</evidence>
<reference evidence="11" key="1">
    <citation type="submission" date="2024-06" db="EMBL/GenBank/DDBJ databases">
        <authorList>
            <person name="Liu X."/>
            <person name="Lenzi L."/>
            <person name="Haldenby T S."/>
            <person name="Uol C."/>
        </authorList>
    </citation>
    <scope>NUCLEOTIDE SEQUENCE</scope>
</reference>
<feature type="region of interest" description="Disordered" evidence="9">
    <location>
        <begin position="41"/>
        <end position="79"/>
    </location>
</feature>
<dbReference type="Gene3D" id="1.10.10.60">
    <property type="entry name" value="Homeodomain-like"/>
    <property type="match status" value="1"/>
</dbReference>
<evidence type="ECO:0000313" key="11">
    <source>
        <dbReference type="EMBL" id="CAL5137533.1"/>
    </source>
</evidence>
<dbReference type="Pfam" id="PF00046">
    <property type="entry name" value="Homeodomain"/>
    <property type="match status" value="1"/>
</dbReference>
<dbReference type="GO" id="GO:0005634">
    <property type="term" value="C:nucleus"/>
    <property type="evidence" value="ECO:0007669"/>
    <property type="project" value="UniProtKB-SubCell"/>
</dbReference>
<dbReference type="PROSITE" id="PS50071">
    <property type="entry name" value="HOMEOBOX_2"/>
    <property type="match status" value="1"/>
</dbReference>
<gene>
    <name evidence="11" type="ORF">CDAUBV1_LOCUS11835</name>
</gene>
<dbReference type="InterPro" id="IPR051895">
    <property type="entry name" value="OTP_Homeobox"/>
</dbReference>